<feature type="compositionally biased region" description="Polar residues" evidence="1">
    <location>
        <begin position="165"/>
        <end position="187"/>
    </location>
</feature>
<organism evidence="2">
    <name type="scientific">Tanacetum cinerariifolium</name>
    <name type="common">Dalmatian daisy</name>
    <name type="synonym">Chrysanthemum cinerariifolium</name>
    <dbReference type="NCBI Taxonomy" id="118510"/>
    <lineage>
        <taxon>Eukaryota</taxon>
        <taxon>Viridiplantae</taxon>
        <taxon>Streptophyta</taxon>
        <taxon>Embryophyta</taxon>
        <taxon>Tracheophyta</taxon>
        <taxon>Spermatophyta</taxon>
        <taxon>Magnoliopsida</taxon>
        <taxon>eudicotyledons</taxon>
        <taxon>Gunneridae</taxon>
        <taxon>Pentapetalae</taxon>
        <taxon>asterids</taxon>
        <taxon>campanulids</taxon>
        <taxon>Asterales</taxon>
        <taxon>Asteraceae</taxon>
        <taxon>Asteroideae</taxon>
        <taxon>Anthemideae</taxon>
        <taxon>Anthemidinae</taxon>
        <taxon>Tanacetum</taxon>
    </lineage>
</organism>
<sequence length="364" mass="40637">MGGGFIYFCFSYGPGSELHRLSPDTHDRPVRGLDAAPAIRECTFAGFMKCNLTVFLGTKGAIELRRWFEKTESVFGISECVEGNKVKFGASTLQGPALTWWNSKVATMGLETVNRMPYTEMKQLTTAEFFPLEEIQRMEHEMVEPESVKIDAYIRGLSENIKGEVTSSRPTNLNEPENFQSENNSGKSNHKDNSCQSSQNNQKQGNARAMTTALTEGNVSSGSLPVCERCFTRHVGPCKIKCHKCGKVGNKSSEKVVRIPYGNKMLTVESDKGTDLAKIPKNGQTRQDRTRDCEECSKAGFKDIFVLDRLCHLAILCLDHHAHTVHHLESLLTISLDRLDILKEDLAYQSLRKSLSLCLSFLDS</sequence>
<gene>
    <name evidence="2" type="ORF">Tci_056317</name>
</gene>
<accession>A0A6L2NFP2</accession>
<proteinExistence type="predicted"/>
<evidence type="ECO:0000256" key="1">
    <source>
        <dbReference type="SAM" id="MobiDB-lite"/>
    </source>
</evidence>
<evidence type="ECO:0000313" key="2">
    <source>
        <dbReference type="EMBL" id="GEU84339.1"/>
    </source>
</evidence>
<dbReference type="AlphaFoldDB" id="A0A6L2NFP2"/>
<feature type="region of interest" description="Disordered" evidence="1">
    <location>
        <begin position="164"/>
        <end position="208"/>
    </location>
</feature>
<evidence type="ECO:0008006" key="3">
    <source>
        <dbReference type="Google" id="ProtNLM"/>
    </source>
</evidence>
<comment type="caution">
    <text evidence="2">The sequence shown here is derived from an EMBL/GenBank/DDBJ whole genome shotgun (WGS) entry which is preliminary data.</text>
</comment>
<name>A0A6L2NFP2_TANCI</name>
<reference evidence="2" key="1">
    <citation type="journal article" date="2019" name="Sci. Rep.">
        <title>Draft genome of Tanacetum cinerariifolium, the natural source of mosquito coil.</title>
        <authorList>
            <person name="Yamashiro T."/>
            <person name="Shiraishi A."/>
            <person name="Satake H."/>
            <person name="Nakayama K."/>
        </authorList>
    </citation>
    <scope>NUCLEOTIDE SEQUENCE</scope>
</reference>
<protein>
    <recommendedName>
        <fullName evidence="3">Reverse transcriptase domain-containing protein</fullName>
    </recommendedName>
</protein>
<dbReference type="EMBL" id="BKCJ010008871">
    <property type="protein sequence ID" value="GEU84339.1"/>
    <property type="molecule type" value="Genomic_DNA"/>
</dbReference>